<dbReference type="Pfam" id="PF11191">
    <property type="entry name" value="DUF2782"/>
    <property type="match status" value="1"/>
</dbReference>
<dbReference type="EMBL" id="VUOD01000005">
    <property type="protein sequence ID" value="KAA2284667.1"/>
    <property type="molecule type" value="Genomic_DNA"/>
</dbReference>
<evidence type="ECO:0000313" key="3">
    <source>
        <dbReference type="Proteomes" id="UP000322165"/>
    </source>
</evidence>
<evidence type="ECO:0000313" key="2">
    <source>
        <dbReference type="EMBL" id="KAA2284667.1"/>
    </source>
</evidence>
<organism evidence="2 3">
    <name type="scientific">Arenimonas fontis</name>
    <dbReference type="NCBI Taxonomy" id="2608255"/>
    <lineage>
        <taxon>Bacteria</taxon>
        <taxon>Pseudomonadati</taxon>
        <taxon>Pseudomonadota</taxon>
        <taxon>Gammaproteobacteria</taxon>
        <taxon>Lysobacterales</taxon>
        <taxon>Lysobacteraceae</taxon>
        <taxon>Arenimonas</taxon>
    </lineage>
</organism>
<name>A0A5B2Z9P9_9GAMM</name>
<reference evidence="2 3" key="1">
    <citation type="submission" date="2019-09" db="EMBL/GenBank/DDBJ databases">
        <title>Arenimonas chukotkensis sp. nov., a bacterium isolated from Chukotka hot spring, Arctic region, Russia.</title>
        <authorList>
            <person name="Zayulina K.S."/>
            <person name="Prokofeva M.I."/>
            <person name="Elcheninov A.G."/>
            <person name="Novikov A."/>
            <person name="Kochetkova T.V."/>
            <person name="Kublanov I.V."/>
        </authorList>
    </citation>
    <scope>NUCLEOTIDE SEQUENCE [LARGE SCALE GENOMIC DNA]</scope>
    <source>
        <strain evidence="2 3">3729k</strain>
    </source>
</reference>
<dbReference type="AlphaFoldDB" id="A0A5B2Z9P9"/>
<evidence type="ECO:0000256" key="1">
    <source>
        <dbReference type="SAM" id="MobiDB-lite"/>
    </source>
</evidence>
<protein>
    <submittedName>
        <fullName evidence="2">DUF2782 domain-containing protein</fullName>
    </submittedName>
</protein>
<reference evidence="2 3" key="2">
    <citation type="submission" date="2019-09" db="EMBL/GenBank/DDBJ databases">
        <authorList>
            <person name="Mazur A."/>
        </authorList>
    </citation>
    <scope>NUCLEOTIDE SEQUENCE [LARGE SCALE GENOMIC DNA]</scope>
    <source>
        <strain evidence="2 3">3729k</strain>
    </source>
</reference>
<dbReference type="Proteomes" id="UP000322165">
    <property type="component" value="Unassembled WGS sequence"/>
</dbReference>
<sequence length="107" mass="12009">MAPPLLPLLLALAAQDARAPAREEAPIPDKVQAPPETDEPPTVSIRTGENGDVVEEYRIGGRLYMVKITPRRGPAYYLYDTDGNGKLNRDERGPRVSPVYWTIYEWD</sequence>
<proteinExistence type="predicted"/>
<dbReference type="RefSeq" id="WP_149860725.1">
    <property type="nucleotide sequence ID" value="NZ_VUOD01000005.1"/>
</dbReference>
<feature type="region of interest" description="Disordered" evidence="1">
    <location>
        <begin position="19"/>
        <end position="49"/>
    </location>
</feature>
<keyword evidence="3" id="KW-1185">Reference proteome</keyword>
<comment type="caution">
    <text evidence="2">The sequence shown here is derived from an EMBL/GenBank/DDBJ whole genome shotgun (WGS) entry which is preliminary data.</text>
</comment>
<dbReference type="Gene3D" id="2.20.130.30">
    <property type="entry name" value="Protein of unknown function DUF2782"/>
    <property type="match status" value="1"/>
</dbReference>
<dbReference type="InterPro" id="IPR021357">
    <property type="entry name" value="DUF2782"/>
</dbReference>
<accession>A0A5B2Z9P9</accession>
<gene>
    <name evidence="2" type="ORF">F0415_08180</name>
</gene>